<geneLocation type="plasmid" evidence="5 6">
    <name>pPN3F2_1</name>
</geneLocation>
<dbReference type="KEGG" id="saes:HBH39_17590"/>
<dbReference type="PROSITE" id="PS51459">
    <property type="entry name" value="FIDO"/>
    <property type="match status" value="1"/>
</dbReference>
<feature type="binding site" evidence="2">
    <location>
        <begin position="217"/>
        <end position="218"/>
    </location>
    <ligand>
        <name>ATP</name>
        <dbReference type="ChEBI" id="CHEBI:30616"/>
    </ligand>
</feature>
<keyword evidence="6" id="KW-1185">Reference proteome</keyword>
<proteinExistence type="predicted"/>
<evidence type="ECO:0000256" key="3">
    <source>
        <dbReference type="PIRSR" id="PIRSR640198-3"/>
    </source>
</evidence>
<dbReference type="EMBL" id="CP050314">
    <property type="protein sequence ID" value="QIR16299.1"/>
    <property type="molecule type" value="Genomic_DNA"/>
</dbReference>
<keyword evidence="5" id="KW-0614">Plasmid</keyword>
<dbReference type="InterPro" id="IPR036597">
    <property type="entry name" value="Fido-like_dom_sf"/>
</dbReference>
<feature type="binding site" evidence="2">
    <location>
        <begin position="127"/>
        <end position="135"/>
    </location>
    <ligand>
        <name>ATP</name>
        <dbReference type="ChEBI" id="CHEBI:30616"/>
    </ligand>
</feature>
<keyword evidence="2" id="KW-0067">ATP-binding</keyword>
<feature type="binding site" evidence="2">
    <location>
        <begin position="180"/>
        <end position="187"/>
    </location>
    <ligand>
        <name>ATP</name>
        <dbReference type="ChEBI" id="CHEBI:30616"/>
    </ligand>
</feature>
<gene>
    <name evidence="5" type="ORF">HBH39_17590</name>
</gene>
<dbReference type="Proteomes" id="UP000502608">
    <property type="component" value="Plasmid pPN3F2_1"/>
</dbReference>
<evidence type="ECO:0000313" key="6">
    <source>
        <dbReference type="Proteomes" id="UP000502608"/>
    </source>
</evidence>
<accession>A0A6G9QR57</accession>
<dbReference type="InterPro" id="IPR003812">
    <property type="entry name" value="Fido"/>
</dbReference>
<dbReference type="RefSeq" id="WP_167680149.1">
    <property type="nucleotide sequence ID" value="NZ_CP050314.1"/>
</dbReference>
<dbReference type="SUPFAM" id="SSF140931">
    <property type="entry name" value="Fic-like"/>
    <property type="match status" value="1"/>
</dbReference>
<dbReference type="PANTHER" id="PTHR13504">
    <property type="entry name" value="FIDO DOMAIN-CONTAINING PROTEIN DDB_G0283145"/>
    <property type="match status" value="1"/>
</dbReference>
<dbReference type="GO" id="GO:0005524">
    <property type="term" value="F:ATP binding"/>
    <property type="evidence" value="ECO:0007669"/>
    <property type="project" value="UniProtKB-KW"/>
</dbReference>
<reference evidence="5 6" key="1">
    <citation type="submission" date="2020-03" db="EMBL/GenBank/DDBJ databases">
        <title>Complete genome sequence of Shewanella sp.</title>
        <authorList>
            <person name="Kim Y.-S."/>
            <person name="Kim S.-J."/>
            <person name="Jung H.-K."/>
            <person name="Kim K.-H."/>
        </authorList>
    </citation>
    <scope>NUCLEOTIDE SEQUENCE [LARGE SCALE GENOMIC DNA]</scope>
    <source>
        <strain evidence="5 6">PN3F2</strain>
        <plasmid evidence="5 6">pPN3F2_1</plasmid>
    </source>
</reference>
<sequence>MTPPFTLNNRILTLVASISEILGKLSLKQPQAIDLRLRRINQVRTIHGTLAIEGNELSEAQITAILSGKRVIAPVKEVQEAKNAIAVYDRLMNWHSAKEADLLEAHKCLMLGMIDSAGCYRDSGVGVMKEGQVIHMAPPANRVPTLMLALFEWLAKSDDHPLIKSCVFHYEFEFIHPFSDGNGRIGRLWQTLILSQWQPLFAYLPVENLVHQHQANYYNAINLSTQQSDSAPFIEFMLSMIQQALLELEGSSTPQVSQQVSPQVKLLISVLHQAMSRDELQQACKLKDRKSFSERYLKPALDASLIEMTIADKPRSRSQRYRLTQAGLTLQDELKD</sequence>
<dbReference type="AlphaFoldDB" id="A0A6G9QR57"/>
<dbReference type="PANTHER" id="PTHR13504:SF38">
    <property type="entry name" value="FIDO DOMAIN-CONTAINING PROTEIN"/>
    <property type="match status" value="1"/>
</dbReference>
<evidence type="ECO:0000256" key="2">
    <source>
        <dbReference type="PIRSR" id="PIRSR640198-2"/>
    </source>
</evidence>
<dbReference type="Pfam" id="PF21247">
    <property type="entry name" value="Fic-like_C"/>
    <property type="match status" value="1"/>
</dbReference>
<evidence type="ECO:0000256" key="1">
    <source>
        <dbReference type="PIRSR" id="PIRSR640198-1"/>
    </source>
</evidence>
<dbReference type="InterPro" id="IPR040198">
    <property type="entry name" value="Fido_containing"/>
</dbReference>
<dbReference type="Gene3D" id="1.10.3290.10">
    <property type="entry name" value="Fido-like domain"/>
    <property type="match status" value="1"/>
</dbReference>
<protein>
    <submittedName>
        <fullName evidence="5">Fic family protein</fullName>
    </submittedName>
</protein>
<feature type="domain" description="Fido" evidence="4">
    <location>
        <begin position="97"/>
        <end position="239"/>
    </location>
</feature>
<feature type="active site" evidence="1">
    <location>
        <position position="176"/>
    </location>
</feature>
<dbReference type="InterPro" id="IPR049514">
    <property type="entry name" value="Fic-like_C"/>
</dbReference>
<feature type="site" description="Important for autoinhibition of adenylyltransferase activity" evidence="3">
    <location>
        <position position="53"/>
    </location>
</feature>
<evidence type="ECO:0000259" key="4">
    <source>
        <dbReference type="PROSITE" id="PS51459"/>
    </source>
</evidence>
<evidence type="ECO:0000313" key="5">
    <source>
        <dbReference type="EMBL" id="QIR16299.1"/>
    </source>
</evidence>
<name>A0A6G9QR57_9GAMM</name>
<organism evidence="5 6">
    <name type="scientific">Shewanella aestuarii</name>
    <dbReference type="NCBI Taxonomy" id="1028752"/>
    <lineage>
        <taxon>Bacteria</taxon>
        <taxon>Pseudomonadati</taxon>
        <taxon>Pseudomonadota</taxon>
        <taxon>Gammaproteobacteria</taxon>
        <taxon>Alteromonadales</taxon>
        <taxon>Shewanellaceae</taxon>
        <taxon>Shewanella</taxon>
    </lineage>
</organism>
<keyword evidence="2" id="KW-0547">Nucleotide-binding</keyword>
<dbReference type="Pfam" id="PF02661">
    <property type="entry name" value="Fic"/>
    <property type="match status" value="1"/>
</dbReference>